<reference evidence="1" key="1">
    <citation type="submission" date="2020-10" db="EMBL/GenBank/DDBJ databases">
        <authorList>
            <person name="Gilroy R."/>
        </authorList>
    </citation>
    <scope>NUCLEOTIDE SEQUENCE</scope>
    <source>
        <strain evidence="1">11159</strain>
    </source>
</reference>
<accession>A0A9D9DHN2</accession>
<sequence>MDFNKLLKVFFEKANVNNIDIYNEISLQLELGIFLRSQFKNYKIQFERNISFFGITGTTKHEIDIVIFNEDKKEKYAIELKFPKNGQYPEEMYSFIEDIVFMEELKREGFTKTYTLVVVSDPLFYEGGRVKTGIYAYFRDSKSITGKIFKPTGKDKGISFLEVKNSYTINWKNCYLGKYYFLEF</sequence>
<evidence type="ECO:0000313" key="1">
    <source>
        <dbReference type="EMBL" id="MBO8427092.1"/>
    </source>
</evidence>
<organism evidence="1 2">
    <name type="scientific">Candidatus Onthovivens merdipullorum</name>
    <dbReference type="NCBI Taxonomy" id="2840889"/>
    <lineage>
        <taxon>Bacteria</taxon>
        <taxon>Bacillati</taxon>
        <taxon>Bacillota</taxon>
        <taxon>Bacilli</taxon>
        <taxon>Bacillales</taxon>
        <taxon>Candidatus Onthovivens</taxon>
    </lineage>
</organism>
<reference evidence="1" key="2">
    <citation type="journal article" date="2021" name="PeerJ">
        <title>Extensive microbial diversity within the chicken gut microbiome revealed by metagenomics and culture.</title>
        <authorList>
            <person name="Gilroy R."/>
            <person name="Ravi A."/>
            <person name="Getino M."/>
            <person name="Pursley I."/>
            <person name="Horton D.L."/>
            <person name="Alikhan N.F."/>
            <person name="Baker D."/>
            <person name="Gharbi K."/>
            <person name="Hall N."/>
            <person name="Watson M."/>
            <person name="Adriaenssens E.M."/>
            <person name="Foster-Nyarko E."/>
            <person name="Jarju S."/>
            <person name="Secka A."/>
            <person name="Antonio M."/>
            <person name="Oren A."/>
            <person name="Chaudhuri R.R."/>
            <person name="La Ragione R."/>
            <person name="Hildebrand F."/>
            <person name="Pallen M.J."/>
        </authorList>
    </citation>
    <scope>NUCLEOTIDE SEQUENCE</scope>
    <source>
        <strain evidence="1">11159</strain>
    </source>
</reference>
<evidence type="ECO:0000313" key="2">
    <source>
        <dbReference type="Proteomes" id="UP000823613"/>
    </source>
</evidence>
<dbReference type="EMBL" id="JADIMY010000014">
    <property type="protein sequence ID" value="MBO8427092.1"/>
    <property type="molecule type" value="Genomic_DNA"/>
</dbReference>
<gene>
    <name evidence="1" type="ORF">IAC58_00830</name>
</gene>
<dbReference type="Proteomes" id="UP000823613">
    <property type="component" value="Unassembled WGS sequence"/>
</dbReference>
<name>A0A9D9DHN2_9BACL</name>
<proteinExistence type="predicted"/>
<protein>
    <submittedName>
        <fullName evidence="1">Uncharacterized protein</fullName>
    </submittedName>
</protein>
<comment type="caution">
    <text evidence="1">The sequence shown here is derived from an EMBL/GenBank/DDBJ whole genome shotgun (WGS) entry which is preliminary data.</text>
</comment>
<dbReference type="AlphaFoldDB" id="A0A9D9DHN2"/>